<comment type="caution">
    <text evidence="1">The sequence shown here is derived from an EMBL/GenBank/DDBJ whole genome shotgun (WGS) entry which is preliminary data.</text>
</comment>
<gene>
    <name evidence="1" type="ORF">BG015_008995</name>
</gene>
<proteinExistence type="predicted"/>
<dbReference type="EMBL" id="JAAAUQ010000559">
    <property type="protein sequence ID" value="KAF9149214.1"/>
    <property type="molecule type" value="Genomic_DNA"/>
</dbReference>
<protein>
    <submittedName>
        <fullName evidence="1">Uncharacterized protein</fullName>
    </submittedName>
</protein>
<sequence length="295" mass="33438">MTAAKGQTGVSKGSLGDSLADIDNWIRTKRPGFIIKNSVCNIAPQGLSNRQKRKSGHQGSMRLLTLDETRQHIELVRNTTPTDYQKTGYVAREPIHSDGFRVQILAFKLRERQDTRYKKRVDYFSPEILNIIKTPQDIQRHWPGKTVENMRNLTINTGQARVVGAFAYLPKEMAELEEKEVEKEGSDMDGVVITGQEPGRAPITNLDAFWPAQTSTATFLNLVESKAVYQPVFRFRKWVEDEKRMIPEGEESFISDIETRLPALRGPGTSVVNYVAELKQVEDRPKELYAGGDDR</sequence>
<accession>A0A9P5VA37</accession>
<evidence type="ECO:0000313" key="2">
    <source>
        <dbReference type="Proteomes" id="UP000748756"/>
    </source>
</evidence>
<dbReference type="Proteomes" id="UP000748756">
    <property type="component" value="Unassembled WGS sequence"/>
</dbReference>
<organism evidence="1 2">
    <name type="scientific">Linnemannia schmuckeri</name>
    <dbReference type="NCBI Taxonomy" id="64567"/>
    <lineage>
        <taxon>Eukaryota</taxon>
        <taxon>Fungi</taxon>
        <taxon>Fungi incertae sedis</taxon>
        <taxon>Mucoromycota</taxon>
        <taxon>Mortierellomycotina</taxon>
        <taxon>Mortierellomycetes</taxon>
        <taxon>Mortierellales</taxon>
        <taxon>Mortierellaceae</taxon>
        <taxon>Linnemannia</taxon>
    </lineage>
</organism>
<dbReference type="AlphaFoldDB" id="A0A9P5VA37"/>
<dbReference type="OrthoDB" id="2441143at2759"/>
<evidence type="ECO:0000313" key="1">
    <source>
        <dbReference type="EMBL" id="KAF9149214.1"/>
    </source>
</evidence>
<name>A0A9P5VA37_9FUNG</name>
<keyword evidence="2" id="KW-1185">Reference proteome</keyword>
<reference evidence="1" key="1">
    <citation type="journal article" date="2020" name="Fungal Divers.">
        <title>Resolving the Mortierellaceae phylogeny through synthesis of multi-gene phylogenetics and phylogenomics.</title>
        <authorList>
            <person name="Vandepol N."/>
            <person name="Liber J."/>
            <person name="Desiro A."/>
            <person name="Na H."/>
            <person name="Kennedy M."/>
            <person name="Barry K."/>
            <person name="Grigoriev I.V."/>
            <person name="Miller A.N."/>
            <person name="O'Donnell K."/>
            <person name="Stajich J.E."/>
            <person name="Bonito G."/>
        </authorList>
    </citation>
    <scope>NUCLEOTIDE SEQUENCE</scope>
    <source>
        <strain evidence="1">NRRL 6426</strain>
    </source>
</reference>